<reference evidence="2 3" key="1">
    <citation type="submission" date="2015-03" db="EMBL/GenBank/DDBJ databases">
        <title>Draft genome of the nematode, Opisthorchis viverrini.</title>
        <authorList>
            <person name="Mitreva M."/>
        </authorList>
    </citation>
    <scope>NUCLEOTIDE SEQUENCE [LARGE SCALE GENOMIC DNA]</scope>
    <source>
        <strain evidence="2">Khon Kaen</strain>
    </source>
</reference>
<dbReference type="InterPro" id="IPR040676">
    <property type="entry name" value="DUF5641"/>
</dbReference>
<organism evidence="2 3">
    <name type="scientific">Opisthorchis viverrini</name>
    <name type="common">Southeast Asian liver fluke</name>
    <dbReference type="NCBI Taxonomy" id="6198"/>
    <lineage>
        <taxon>Eukaryota</taxon>
        <taxon>Metazoa</taxon>
        <taxon>Spiralia</taxon>
        <taxon>Lophotrochozoa</taxon>
        <taxon>Platyhelminthes</taxon>
        <taxon>Trematoda</taxon>
        <taxon>Digenea</taxon>
        <taxon>Opisthorchiida</taxon>
        <taxon>Opisthorchiata</taxon>
        <taxon>Opisthorchiidae</taxon>
        <taxon>Opisthorchis</taxon>
    </lineage>
</organism>
<dbReference type="PANTHER" id="PTHR47331:SF1">
    <property type="entry name" value="GAG-LIKE PROTEIN"/>
    <property type="match status" value="1"/>
</dbReference>
<dbReference type="PANTHER" id="PTHR47331">
    <property type="entry name" value="PHD-TYPE DOMAIN-CONTAINING PROTEIN"/>
    <property type="match status" value="1"/>
</dbReference>
<dbReference type="AlphaFoldDB" id="A0A1S8WMX8"/>
<dbReference type="InterPro" id="IPR012337">
    <property type="entry name" value="RNaseH-like_sf"/>
</dbReference>
<sequence length="243" mass="27582">MPPIPEDRMLTHEAPFAATGIDYFGPLLVKRGRGVGKRYGRIFTCLTIRAAHIEVVCYLKTDSFVCAFSRFTARRGYPIRIYSDNGTDFRDAEAELRQSLRRMNREGVQSSSTTGIYLDLGALTPNHLLLIQGNLSVESSPGSNMKLTRRWRQAQQLADTFWVRWIKEYLPTLHQRQKWVGSDRDLKVGDLVLLVDASASKGSWPKGVVQTVTPGKDGRFRDVTVQTVTGFLKRDVRHLRLLE</sequence>
<dbReference type="InterPro" id="IPR036397">
    <property type="entry name" value="RNaseH_sf"/>
</dbReference>
<gene>
    <name evidence="2" type="ORF">X801_08361</name>
</gene>
<proteinExistence type="predicted"/>
<dbReference type="Proteomes" id="UP000243686">
    <property type="component" value="Unassembled WGS sequence"/>
</dbReference>
<evidence type="ECO:0000313" key="2">
    <source>
        <dbReference type="EMBL" id="OON15832.1"/>
    </source>
</evidence>
<evidence type="ECO:0000259" key="1">
    <source>
        <dbReference type="Pfam" id="PF18701"/>
    </source>
</evidence>
<dbReference type="Gene3D" id="3.30.420.10">
    <property type="entry name" value="Ribonuclease H-like superfamily/Ribonuclease H"/>
    <property type="match status" value="1"/>
</dbReference>
<accession>A0A1S8WMX8</accession>
<name>A0A1S8WMX8_OPIVI</name>
<protein>
    <recommendedName>
        <fullName evidence="1">DUF5641 domain-containing protein</fullName>
    </recommendedName>
</protein>
<dbReference type="SUPFAM" id="SSF53098">
    <property type="entry name" value="Ribonuclease H-like"/>
    <property type="match status" value="1"/>
</dbReference>
<feature type="domain" description="DUF5641" evidence="1">
    <location>
        <begin position="149"/>
        <end position="241"/>
    </location>
</feature>
<dbReference type="GO" id="GO:0003676">
    <property type="term" value="F:nucleic acid binding"/>
    <property type="evidence" value="ECO:0007669"/>
    <property type="project" value="InterPro"/>
</dbReference>
<keyword evidence="3" id="KW-1185">Reference proteome</keyword>
<dbReference type="Pfam" id="PF18701">
    <property type="entry name" value="DUF5641"/>
    <property type="match status" value="1"/>
</dbReference>
<evidence type="ECO:0000313" key="3">
    <source>
        <dbReference type="Proteomes" id="UP000243686"/>
    </source>
</evidence>
<dbReference type="EMBL" id="KV900905">
    <property type="protein sequence ID" value="OON15832.1"/>
    <property type="molecule type" value="Genomic_DNA"/>
</dbReference>